<dbReference type="EMBL" id="JAAFYZ010000328">
    <property type="protein sequence ID" value="MBS2554163.1"/>
    <property type="molecule type" value="Genomic_DNA"/>
</dbReference>
<sequence length="81" mass="9372">METLDLHGVFRDDRAIYRTVQQALFRCSATGVDVLEIIPGRGSGTLKRRVLAFLNQQQLRRLYARIEEDPNNAGRILVRFR</sequence>
<dbReference type="Proteomes" id="UP000730482">
    <property type="component" value="Unassembled WGS sequence"/>
</dbReference>
<evidence type="ECO:0000313" key="2">
    <source>
        <dbReference type="EMBL" id="MBS2554163.1"/>
    </source>
</evidence>
<evidence type="ECO:0000259" key="1">
    <source>
        <dbReference type="PROSITE" id="PS50828"/>
    </source>
</evidence>
<accession>A0ABS5L728</accession>
<evidence type="ECO:0000313" key="3">
    <source>
        <dbReference type="Proteomes" id="UP000730482"/>
    </source>
</evidence>
<proteinExistence type="predicted"/>
<dbReference type="SUPFAM" id="SSF160443">
    <property type="entry name" value="SMR domain-like"/>
    <property type="match status" value="1"/>
</dbReference>
<dbReference type="PROSITE" id="PS50828">
    <property type="entry name" value="SMR"/>
    <property type="match status" value="1"/>
</dbReference>
<dbReference type="InterPro" id="IPR036063">
    <property type="entry name" value="Smr_dom_sf"/>
</dbReference>
<reference evidence="2 3" key="1">
    <citation type="submission" date="2020-02" db="EMBL/GenBank/DDBJ databases">
        <title>Acidophilic actinobacteria isolated from forest soil.</title>
        <authorList>
            <person name="Golinska P."/>
        </authorList>
    </citation>
    <scope>NUCLEOTIDE SEQUENCE [LARGE SCALE GENOMIC DNA]</scope>
    <source>
        <strain evidence="2 3">NL8</strain>
    </source>
</reference>
<name>A0ABS5L728_9ACTN</name>
<dbReference type="Pfam" id="PF01713">
    <property type="entry name" value="Smr"/>
    <property type="match status" value="1"/>
</dbReference>
<gene>
    <name evidence="2" type="ORF">KGQ19_45645</name>
</gene>
<dbReference type="Gene3D" id="3.30.1370.110">
    <property type="match status" value="1"/>
</dbReference>
<protein>
    <submittedName>
        <fullName evidence="2">Smr/MutS family protein</fullName>
    </submittedName>
</protein>
<feature type="domain" description="Smr" evidence="1">
    <location>
        <begin position="4"/>
        <end position="81"/>
    </location>
</feature>
<keyword evidence="3" id="KW-1185">Reference proteome</keyword>
<organism evidence="2 3">
    <name type="scientific">Catenulispora pinistramenti</name>
    <dbReference type="NCBI Taxonomy" id="2705254"/>
    <lineage>
        <taxon>Bacteria</taxon>
        <taxon>Bacillati</taxon>
        <taxon>Actinomycetota</taxon>
        <taxon>Actinomycetes</taxon>
        <taxon>Catenulisporales</taxon>
        <taxon>Catenulisporaceae</taxon>
        <taxon>Catenulispora</taxon>
    </lineage>
</organism>
<comment type="caution">
    <text evidence="2">The sequence shown here is derived from an EMBL/GenBank/DDBJ whole genome shotgun (WGS) entry which is preliminary data.</text>
</comment>
<dbReference type="InterPro" id="IPR002625">
    <property type="entry name" value="Smr_dom"/>
</dbReference>